<comment type="cofactor">
    <cofactor evidence="1">
        <name>Zn(2+)</name>
        <dbReference type="ChEBI" id="CHEBI:29105"/>
    </cofactor>
</comment>
<evidence type="ECO:0000256" key="15">
    <source>
        <dbReference type="ARBA" id="ARBA00022833"/>
    </source>
</evidence>
<dbReference type="Pfam" id="PF01265">
    <property type="entry name" value="Cyto_heme_lyase"/>
    <property type="match status" value="1"/>
</dbReference>
<evidence type="ECO:0000256" key="26">
    <source>
        <dbReference type="PROSITE-ProRule" id="PRU00282"/>
    </source>
</evidence>
<feature type="transmembrane region" description="Helical" evidence="27">
    <location>
        <begin position="965"/>
        <end position="984"/>
    </location>
</feature>
<dbReference type="Pfam" id="PF02628">
    <property type="entry name" value="COX15-CtaA"/>
    <property type="match status" value="1"/>
</dbReference>
<feature type="repeat" description="Solcar" evidence="26">
    <location>
        <begin position="201"/>
        <end position="300"/>
    </location>
</feature>
<keyword evidence="19" id="KW-0496">Mitochondrion</keyword>
<feature type="transmembrane region" description="Helical" evidence="27">
    <location>
        <begin position="824"/>
        <end position="842"/>
    </location>
</feature>
<dbReference type="GO" id="GO:0006281">
    <property type="term" value="P:DNA repair"/>
    <property type="evidence" value="ECO:0007669"/>
    <property type="project" value="UniProtKB-KW"/>
</dbReference>
<evidence type="ECO:0000313" key="29">
    <source>
        <dbReference type="EMBL" id="KAK0395869.1"/>
    </source>
</evidence>
<dbReference type="PANTHER" id="PTHR23289">
    <property type="entry name" value="CYTOCHROME C OXIDASE ASSEMBLY PROTEIN COX15"/>
    <property type="match status" value="1"/>
</dbReference>
<feature type="transmembrane region" description="Helical" evidence="27">
    <location>
        <begin position="707"/>
        <end position="727"/>
    </location>
</feature>
<dbReference type="SUPFAM" id="SSF103506">
    <property type="entry name" value="Mitochondrial carrier"/>
    <property type="match status" value="1"/>
</dbReference>
<evidence type="ECO:0000256" key="9">
    <source>
        <dbReference type="ARBA" id="ARBA00022617"/>
    </source>
</evidence>
<evidence type="ECO:0000256" key="6">
    <source>
        <dbReference type="ARBA" id="ARBA00006375"/>
    </source>
</evidence>
<feature type="repeat" description="Solcar" evidence="26">
    <location>
        <begin position="13"/>
        <end position="101"/>
    </location>
</feature>
<evidence type="ECO:0000256" key="17">
    <source>
        <dbReference type="ARBA" id="ARBA00023002"/>
    </source>
</evidence>
<dbReference type="Pfam" id="PF00153">
    <property type="entry name" value="Mito_carr"/>
    <property type="match status" value="3"/>
</dbReference>
<dbReference type="GO" id="GO:0008270">
    <property type="term" value="F:zinc ion binding"/>
    <property type="evidence" value="ECO:0007669"/>
    <property type="project" value="InterPro"/>
</dbReference>
<evidence type="ECO:0000256" key="4">
    <source>
        <dbReference type="ARBA" id="ARBA00004273"/>
    </source>
</evidence>
<evidence type="ECO:0000256" key="21">
    <source>
        <dbReference type="ARBA" id="ARBA00023136"/>
    </source>
</evidence>
<evidence type="ECO:0000256" key="12">
    <source>
        <dbReference type="ARBA" id="ARBA00022763"/>
    </source>
</evidence>
<evidence type="ECO:0000256" key="3">
    <source>
        <dbReference type="ARBA" id="ARBA00004141"/>
    </source>
</evidence>
<dbReference type="InterPro" id="IPR036237">
    <property type="entry name" value="Xyl_isomerase-like_sf"/>
</dbReference>
<dbReference type="Pfam" id="PF01261">
    <property type="entry name" value="AP_endonuc_2"/>
    <property type="match status" value="1"/>
</dbReference>
<evidence type="ECO:0000256" key="14">
    <source>
        <dbReference type="ARBA" id="ARBA00022801"/>
    </source>
</evidence>
<dbReference type="InterPro" id="IPR023754">
    <property type="entry name" value="HemeA_Synthase_type2"/>
</dbReference>
<dbReference type="InterPro" id="IPR013022">
    <property type="entry name" value="Xyl_isomerase-like_TIM-brl"/>
</dbReference>
<keyword evidence="18" id="KW-0408">Iron</keyword>
<dbReference type="PROSITE" id="PS51432">
    <property type="entry name" value="AP_NUCLEASE_F2_4"/>
    <property type="match status" value="1"/>
</dbReference>
<name>A0AA39LG56_9BILA</name>
<evidence type="ECO:0000256" key="19">
    <source>
        <dbReference type="ARBA" id="ARBA00023128"/>
    </source>
</evidence>
<dbReference type="CDD" id="cd00019">
    <property type="entry name" value="AP2Ec"/>
    <property type="match status" value="1"/>
</dbReference>
<keyword evidence="11" id="KW-0479">Metal-binding</keyword>
<dbReference type="PANTHER" id="PTHR23289:SF2">
    <property type="entry name" value="CYTOCHROME C OXIDASE ASSEMBLY PROTEIN COX15 HOMOLOG"/>
    <property type="match status" value="1"/>
</dbReference>
<evidence type="ECO:0000256" key="11">
    <source>
        <dbReference type="ARBA" id="ARBA00022723"/>
    </source>
</evidence>
<dbReference type="PROSITE" id="PS00822">
    <property type="entry name" value="CYTO_HEME_LYASE_2"/>
    <property type="match status" value="1"/>
</dbReference>
<dbReference type="HAMAP" id="MF_00152">
    <property type="entry name" value="Nfo"/>
    <property type="match status" value="1"/>
</dbReference>
<feature type="transmembrane region" description="Helical" evidence="27">
    <location>
        <begin position="862"/>
        <end position="887"/>
    </location>
</feature>
<keyword evidence="15" id="KW-0862">Zinc</keyword>
<evidence type="ECO:0000256" key="22">
    <source>
        <dbReference type="ARBA" id="ARBA00023204"/>
    </source>
</evidence>
<comment type="similarity">
    <text evidence="6">Belongs to the mitochondrial carrier (TC 2.A.29) family.</text>
</comment>
<keyword evidence="30" id="KW-1185">Reference proteome</keyword>
<dbReference type="InterPro" id="IPR000511">
    <property type="entry name" value="Holocyt_c/c1_synthase"/>
</dbReference>
<dbReference type="InterPro" id="IPR001719">
    <property type="entry name" value="AP_endonuc_2"/>
</dbReference>
<protein>
    <recommendedName>
        <fullName evidence="8">holocytochrome-c synthase</fullName>
        <ecNumber evidence="8">4.4.1.17</ecNumber>
    </recommendedName>
</protein>
<comment type="caution">
    <text evidence="29">The sequence shown here is derived from an EMBL/GenBank/DDBJ whole genome shotgun (WGS) entry which is preliminary data.</text>
</comment>
<dbReference type="Proteomes" id="UP001175271">
    <property type="component" value="Unassembled WGS sequence"/>
</dbReference>
<dbReference type="Gene3D" id="1.50.40.10">
    <property type="entry name" value="Mitochondrial carrier domain"/>
    <property type="match status" value="2"/>
</dbReference>
<dbReference type="EC" id="4.4.1.17" evidence="8"/>
<dbReference type="PROSITE" id="PS00731">
    <property type="entry name" value="AP_NUCLEASE_F2_3"/>
    <property type="match status" value="1"/>
</dbReference>
<keyword evidence="13" id="KW-0999">Mitochondrion inner membrane</keyword>
<comment type="cofactor">
    <cofactor evidence="2">
        <name>heme b</name>
        <dbReference type="ChEBI" id="CHEBI:60344"/>
    </cofactor>
</comment>
<keyword evidence="10 26" id="KW-0812">Transmembrane</keyword>
<dbReference type="SUPFAM" id="SSF51658">
    <property type="entry name" value="Xylose isomerase-like"/>
    <property type="match status" value="1"/>
</dbReference>
<evidence type="ECO:0000313" key="30">
    <source>
        <dbReference type="Proteomes" id="UP001175271"/>
    </source>
</evidence>
<keyword evidence="17" id="KW-0560">Oxidoreductase</keyword>
<dbReference type="Gene3D" id="3.20.20.150">
    <property type="entry name" value="Divalent-metal-dependent TIM barrel enzymes"/>
    <property type="match status" value="1"/>
</dbReference>
<dbReference type="InterPro" id="IPR023395">
    <property type="entry name" value="MCP_dom_sf"/>
</dbReference>
<evidence type="ECO:0000256" key="5">
    <source>
        <dbReference type="ARBA" id="ARBA00005340"/>
    </source>
</evidence>
<dbReference type="GO" id="GO:0005743">
    <property type="term" value="C:mitochondrial inner membrane"/>
    <property type="evidence" value="ECO:0007669"/>
    <property type="project" value="UniProtKB-SubCell"/>
</dbReference>
<keyword evidence="14" id="KW-0378">Hydrolase</keyword>
<evidence type="ECO:0000256" key="24">
    <source>
        <dbReference type="ARBA" id="ARBA00044501"/>
    </source>
</evidence>
<evidence type="ECO:0000256" key="7">
    <source>
        <dbReference type="ARBA" id="ARBA00007255"/>
    </source>
</evidence>
<keyword evidence="20" id="KW-0350">Heme biosynthesis</keyword>
<dbReference type="PROSITE" id="PS00730">
    <property type="entry name" value="AP_NUCLEASE_F2_2"/>
    <property type="match status" value="1"/>
</dbReference>
<dbReference type="PROSITE" id="PS50920">
    <property type="entry name" value="SOLCAR"/>
    <property type="match status" value="3"/>
</dbReference>
<dbReference type="EMBL" id="JAUCMV010000005">
    <property type="protein sequence ID" value="KAK0395869.1"/>
    <property type="molecule type" value="Genomic_DNA"/>
</dbReference>
<dbReference type="FunFam" id="1.50.40.10:FF:000029">
    <property type="entry name" value="Solute carrier family 25 member 28"/>
    <property type="match status" value="1"/>
</dbReference>
<evidence type="ECO:0000256" key="8">
    <source>
        <dbReference type="ARBA" id="ARBA00012218"/>
    </source>
</evidence>
<evidence type="ECO:0000259" key="28">
    <source>
        <dbReference type="Pfam" id="PF01261"/>
    </source>
</evidence>
<dbReference type="InterPro" id="IPR018108">
    <property type="entry name" value="MCP_transmembrane"/>
</dbReference>
<comment type="pathway">
    <text evidence="24">Porphyrin-containing compound metabolism; heme A biosynthesis; heme A from heme O: step 1/1.</text>
</comment>
<dbReference type="SMART" id="SM00518">
    <property type="entry name" value="AP2Ec"/>
    <property type="match status" value="1"/>
</dbReference>
<comment type="subcellular location">
    <subcellularLocation>
        <location evidence="3">Membrane</location>
        <topology evidence="3">Multi-pass membrane protein</topology>
    </subcellularLocation>
    <subcellularLocation>
        <location evidence="4">Mitochondrion inner membrane</location>
    </subcellularLocation>
</comment>
<dbReference type="InterPro" id="IPR018246">
    <property type="entry name" value="AP_endonuc_F2_Zn_BS"/>
</dbReference>
<dbReference type="FunFam" id="3.20.20.150:FF:000001">
    <property type="entry name" value="Probable endonuclease 4"/>
    <property type="match status" value="1"/>
</dbReference>
<feature type="domain" description="Xylose isomerase-like TIM barrel" evidence="28">
    <location>
        <begin position="1110"/>
        <end position="1360"/>
    </location>
</feature>
<evidence type="ECO:0000256" key="25">
    <source>
        <dbReference type="ARBA" id="ARBA00048044"/>
    </source>
</evidence>
<dbReference type="GO" id="GO:0120547">
    <property type="term" value="F:heme A synthase activity"/>
    <property type="evidence" value="ECO:0007669"/>
    <property type="project" value="UniProtKB-EC"/>
</dbReference>
<dbReference type="GO" id="GO:0006784">
    <property type="term" value="P:heme A biosynthetic process"/>
    <property type="evidence" value="ECO:0007669"/>
    <property type="project" value="InterPro"/>
</dbReference>
<dbReference type="GO" id="GO:0003677">
    <property type="term" value="F:DNA binding"/>
    <property type="evidence" value="ECO:0007669"/>
    <property type="project" value="InterPro"/>
</dbReference>
<comment type="similarity">
    <text evidence="7">Belongs to the cytochrome c-type heme lyase family.</text>
</comment>
<keyword evidence="21 26" id="KW-0472">Membrane</keyword>
<comment type="similarity">
    <text evidence="5">Belongs to the AP endonuclease 2 family.</text>
</comment>
<keyword evidence="23" id="KW-0456">Lyase</keyword>
<evidence type="ECO:0000256" key="16">
    <source>
        <dbReference type="ARBA" id="ARBA00022989"/>
    </source>
</evidence>
<organism evidence="29 30">
    <name type="scientific">Steinernema hermaphroditum</name>
    <dbReference type="NCBI Taxonomy" id="289476"/>
    <lineage>
        <taxon>Eukaryota</taxon>
        <taxon>Metazoa</taxon>
        <taxon>Ecdysozoa</taxon>
        <taxon>Nematoda</taxon>
        <taxon>Chromadorea</taxon>
        <taxon>Rhabditida</taxon>
        <taxon>Tylenchina</taxon>
        <taxon>Panagrolaimomorpha</taxon>
        <taxon>Strongyloidoidea</taxon>
        <taxon>Steinernematidae</taxon>
        <taxon>Steinernema</taxon>
    </lineage>
</organism>
<evidence type="ECO:0000256" key="20">
    <source>
        <dbReference type="ARBA" id="ARBA00023133"/>
    </source>
</evidence>
<evidence type="ECO:0000256" key="13">
    <source>
        <dbReference type="ARBA" id="ARBA00022792"/>
    </source>
</evidence>
<keyword evidence="22" id="KW-0234">DNA repair</keyword>
<feature type="transmembrane region" description="Helical" evidence="27">
    <location>
        <begin position="996"/>
        <end position="1024"/>
    </location>
</feature>
<evidence type="ECO:0000256" key="1">
    <source>
        <dbReference type="ARBA" id="ARBA00001947"/>
    </source>
</evidence>
<accession>A0AA39LG56</accession>
<feature type="transmembrane region" description="Helical" evidence="27">
    <location>
        <begin position="794"/>
        <end position="812"/>
    </location>
</feature>
<gene>
    <name evidence="29" type="ORF">QR680_001469</name>
</gene>
<evidence type="ECO:0000256" key="10">
    <source>
        <dbReference type="ARBA" id="ARBA00022692"/>
    </source>
</evidence>
<keyword evidence="16 27" id="KW-1133">Transmembrane helix</keyword>
<dbReference type="PROSITE" id="PS00821">
    <property type="entry name" value="CYTO_HEME_LYASE_1"/>
    <property type="match status" value="1"/>
</dbReference>
<dbReference type="GO" id="GO:0004408">
    <property type="term" value="F:holocytochrome-c synthase activity"/>
    <property type="evidence" value="ECO:0007669"/>
    <property type="project" value="UniProtKB-EC"/>
</dbReference>
<feature type="transmembrane region" description="Helical" evidence="27">
    <location>
        <begin position="910"/>
        <end position="931"/>
    </location>
</feature>
<sequence length="1371" mass="154186">MADDEYESLAPTHKLWVHLSAGALAGMTEHCVMFPFDSVKTRLQSLCPCPEAKCPTPVHGIASIIRREGWLRPLRGVNAVAAGSIPAHALYFTVYEKMKAFLTGNTTGHANTIAYGVSGALATIIHDAVMNPAEVVKQRMQMMYSPYGGSLECVRCVYKREGVQAFYRSYSTQLLMNVPFQTVHFMTYEFWQHQLNPEHKYDPRSHLISGALAGGLAAAVTTPLDCVKTVLNTQQTPEVLPDRTVLLKATNSYQGIKDTVTSIYRCRGLSGFFSGVQARVMYQMPATALSWSLCFRSKPVSLPLFPECHRPITGITTRISTMGSTQSTPAPVAPVADFKNATEIDAQKLNAVRKTMSNLGGDGSIPSECPSKGGAQMYVSECPSAGAQACPINKEEFNTQNNMPAPNQRPAPDQPFLLPTAREKSTIPKAGTQDTWEYPSAQMFWNAMLRKGWRWQEDQLSEADMDNIIKIHNANNEEAWQEVLKWENLLHPECDCPKLKSFKGDAKNYSPRARFRSWLGYQLPFDRHDWIVDRCGQREVRYVIDYYDGGAVDHKTKLFTHLDVRPAMTDWSNIWDRMVVACPFHPLSSKLSVVVVYSFNLDRVPFVNIITYLVDSVFLFLHSSNFGLQLPHIGLCKTVLFNRKFHVQSEEQMSLLLRKLLHGAALRSPSAKVFKTIVSPNSGFTVTKRWLGEALGEGQSRSSRKVVGYWLLGCAGMVYGAVALGGVTRLTESGLSMVNWDLFRTMKPPLSQKDWEQEFERYKQYPEYKFKSSGEEMTLSEFKFIWSMEYTHRMWGRAIGLAFLIPCAYFWARGRFTGAMKKRMVVAGSLLISQGLIGWWMVKSGLDPSKNSNADIPRVSQYRLATHLSLAFVLYTIFLWTGLSNVLKPHDHSKVLKIGKLRGLAHGSKTLIFLTAVMGAFVAGLDAGLVYNSWPKYADRWVPEHLLVLDPKWKNFFENQTTVQFLHRNLAYLTLFSISATWLVGRRMQLSRRARIALHGLMFMGYTQAVLGISTLVHFVPVWLAALHQINLFSHLPHLNMETDNRVVKKVTKRAAKNVVRKIMTSEESQKQKAKEEAFVDVTLERAKVGNRKLVGAHVSAAGGPHNAIREAFELGARSCAFFLKNQRTWKYKELSNEQVELFHKALKEYDFDVNNILPHTSYLVNAGSPSADLLEKSRANLLEDCKRCERLGISLLNMHPGSCVGKMDRDECIAVIADSVNHVIAHTSSVIIVLETMAGQGNTLGGTFEELKAIIDKVQNKSRVGVCIDTCHIFAAGYDIRKKDKYEETMAKFGDVIGWEYLKAVHINDSKGQLGSNLDRHADINTGFLKGSFSYMMKDPRFDNIPIVLETPTGNYKNEIATLYRYVKEN</sequence>
<dbReference type="GO" id="GO:0016787">
    <property type="term" value="F:hydrolase activity"/>
    <property type="evidence" value="ECO:0007669"/>
    <property type="project" value="UniProtKB-KW"/>
</dbReference>
<evidence type="ECO:0000256" key="23">
    <source>
        <dbReference type="ARBA" id="ARBA00023239"/>
    </source>
</evidence>
<keyword evidence="9" id="KW-0349">Heme</keyword>
<feature type="repeat" description="Solcar" evidence="26">
    <location>
        <begin position="110"/>
        <end position="194"/>
    </location>
</feature>
<proteinExistence type="inferred from homology"/>
<evidence type="ECO:0000256" key="2">
    <source>
        <dbReference type="ARBA" id="ARBA00001970"/>
    </source>
</evidence>
<comment type="catalytic activity">
    <reaction evidence="25">
        <text>Fe(II)-heme o + 2 A + H2O = Fe(II)-heme a + 2 AH2</text>
        <dbReference type="Rhea" id="RHEA:63388"/>
        <dbReference type="ChEBI" id="CHEBI:13193"/>
        <dbReference type="ChEBI" id="CHEBI:15377"/>
        <dbReference type="ChEBI" id="CHEBI:17499"/>
        <dbReference type="ChEBI" id="CHEBI:60530"/>
        <dbReference type="ChEBI" id="CHEBI:61715"/>
        <dbReference type="EC" id="1.17.99.9"/>
    </reaction>
    <physiologicalReaction direction="left-to-right" evidence="25">
        <dbReference type="Rhea" id="RHEA:63389"/>
    </physiologicalReaction>
</comment>
<dbReference type="InterPro" id="IPR003780">
    <property type="entry name" value="COX15/CtaA_fam"/>
</dbReference>
<dbReference type="NCBIfam" id="NF002199">
    <property type="entry name" value="PRK01060.1-4"/>
    <property type="match status" value="1"/>
</dbReference>
<reference evidence="29" key="1">
    <citation type="submission" date="2023-06" db="EMBL/GenBank/DDBJ databases">
        <title>Genomic analysis of the entomopathogenic nematode Steinernema hermaphroditum.</title>
        <authorList>
            <person name="Schwarz E.M."/>
            <person name="Heppert J.K."/>
            <person name="Baniya A."/>
            <person name="Schwartz H.T."/>
            <person name="Tan C.-H."/>
            <person name="Antoshechkin I."/>
            <person name="Sternberg P.W."/>
            <person name="Goodrich-Blair H."/>
            <person name="Dillman A.R."/>
        </authorList>
    </citation>
    <scope>NUCLEOTIDE SEQUENCE</scope>
    <source>
        <strain evidence="29">PS9179</strain>
        <tissue evidence="29">Whole animal</tissue>
    </source>
</reference>
<evidence type="ECO:0000256" key="18">
    <source>
        <dbReference type="ARBA" id="ARBA00023004"/>
    </source>
</evidence>
<keyword evidence="12" id="KW-0227">DNA damage</keyword>
<dbReference type="NCBIfam" id="TIGR00587">
    <property type="entry name" value="nfo"/>
    <property type="match status" value="1"/>
</dbReference>
<dbReference type="GO" id="GO:0016653">
    <property type="term" value="F:oxidoreductase activity, acting on NAD(P)H, heme protein as acceptor"/>
    <property type="evidence" value="ECO:0007669"/>
    <property type="project" value="TreeGrafter"/>
</dbReference>
<feature type="transmembrane region" description="Helical" evidence="27">
    <location>
        <begin position="604"/>
        <end position="621"/>
    </location>
</feature>
<evidence type="ECO:0000256" key="27">
    <source>
        <dbReference type="SAM" id="Phobius"/>
    </source>
</evidence>